<dbReference type="EMBL" id="RQTK01000973">
    <property type="protein sequence ID" value="RUS73135.1"/>
    <property type="molecule type" value="Genomic_DNA"/>
</dbReference>
<dbReference type="GO" id="GO:0045004">
    <property type="term" value="P:DNA replication proofreading"/>
    <property type="evidence" value="ECO:0007669"/>
    <property type="project" value="TreeGrafter"/>
</dbReference>
<dbReference type="GO" id="GO:0006287">
    <property type="term" value="P:base-excision repair, gap-filling"/>
    <property type="evidence" value="ECO:0007669"/>
    <property type="project" value="TreeGrafter"/>
</dbReference>
<dbReference type="InterPro" id="IPR050240">
    <property type="entry name" value="DNA_pol_type-B"/>
</dbReference>
<feature type="compositionally biased region" description="Acidic residues" evidence="4">
    <location>
        <begin position="21"/>
        <end position="41"/>
    </location>
</feature>
<dbReference type="STRING" id="188477.A0A433SV13"/>
<protein>
    <recommendedName>
        <fullName evidence="1">DNA polymerase delta catalytic subunit</fullName>
    </recommendedName>
    <alternativeName>
        <fullName evidence="2">3'-5' exodeoxyribonuclease</fullName>
    </alternativeName>
</protein>
<dbReference type="GO" id="GO:0008296">
    <property type="term" value="F:3'-5'-DNA exonuclease activity"/>
    <property type="evidence" value="ECO:0007669"/>
    <property type="project" value="TreeGrafter"/>
</dbReference>
<dbReference type="Pfam" id="PF03104">
    <property type="entry name" value="DNA_pol_B_exo1"/>
    <property type="match status" value="1"/>
</dbReference>
<dbReference type="GO" id="GO:0043625">
    <property type="term" value="C:delta DNA polymerase complex"/>
    <property type="evidence" value="ECO:0007669"/>
    <property type="project" value="TreeGrafter"/>
</dbReference>
<gene>
    <name evidence="7" type="ORF">EGW08_019097</name>
</gene>
<dbReference type="GO" id="GO:0006297">
    <property type="term" value="P:nucleotide-excision repair, DNA gap filling"/>
    <property type="evidence" value="ECO:0007669"/>
    <property type="project" value="TreeGrafter"/>
</dbReference>
<sequence length="382" mass="42581">MTGKRAANGGPPPAKQSRMDFDEDDNPSQFEEELALLDEIEAEGRGSGSETMDTYAPGPDVESTDFNAKWLRPPLPSLDPKKDSVAFQQLELDYYIGTHLQGMPGATKGPTPIVRMSGVTMEGNSVMAHIHGFTPYFFVPAQPGFKREDCERFKNALETVVKKDLRSNREGIVDAILAVDYVMRESIYGYHGNRKVPFLKITVALPRLIAPAKRMLEQGFVCPGYSQFGFQSYESNIDFEIRFMADTDVVGCNWIELPPGKYYVRPSSQHSGQTSSSSSSLSMVSRCQLEVDISWEDFISHPAEGEWSKVAPFRILSFDIECAGRRGIFPEPNTDPVIQIANMVIRQGDSDPFIRNVFTLKSCAPVVGSKVLSYDTEFELLQ</sequence>
<evidence type="ECO:0000313" key="7">
    <source>
        <dbReference type="EMBL" id="RUS73135.1"/>
    </source>
</evidence>
<feature type="non-terminal residue" evidence="7">
    <location>
        <position position="382"/>
    </location>
</feature>
<comment type="catalytic activity">
    <reaction evidence="3">
        <text>DNA(n) + a 2'-deoxyribonucleoside 5'-triphosphate = DNA(n+1) + diphosphate</text>
        <dbReference type="Rhea" id="RHEA:22508"/>
        <dbReference type="Rhea" id="RHEA-COMP:17339"/>
        <dbReference type="Rhea" id="RHEA-COMP:17340"/>
        <dbReference type="ChEBI" id="CHEBI:33019"/>
        <dbReference type="ChEBI" id="CHEBI:61560"/>
        <dbReference type="ChEBI" id="CHEBI:173112"/>
        <dbReference type="EC" id="2.7.7.7"/>
    </reaction>
</comment>
<dbReference type="InterPro" id="IPR012337">
    <property type="entry name" value="RNaseH-like_sf"/>
</dbReference>
<dbReference type="GO" id="GO:0003676">
    <property type="term" value="F:nucleic acid binding"/>
    <property type="evidence" value="ECO:0007669"/>
    <property type="project" value="InterPro"/>
</dbReference>
<dbReference type="PANTHER" id="PTHR10322:SF23">
    <property type="entry name" value="DNA POLYMERASE DELTA CATALYTIC SUBUNIT"/>
    <property type="match status" value="1"/>
</dbReference>
<dbReference type="SUPFAM" id="SSF53098">
    <property type="entry name" value="Ribonuclease H-like"/>
    <property type="match status" value="1"/>
</dbReference>
<evidence type="ECO:0000259" key="5">
    <source>
        <dbReference type="Pfam" id="PF03104"/>
    </source>
</evidence>
<organism evidence="7 8">
    <name type="scientific">Elysia chlorotica</name>
    <name type="common">Eastern emerald elysia</name>
    <name type="synonym">Sea slug</name>
    <dbReference type="NCBI Taxonomy" id="188477"/>
    <lineage>
        <taxon>Eukaryota</taxon>
        <taxon>Metazoa</taxon>
        <taxon>Spiralia</taxon>
        <taxon>Lophotrochozoa</taxon>
        <taxon>Mollusca</taxon>
        <taxon>Gastropoda</taxon>
        <taxon>Heterobranchia</taxon>
        <taxon>Euthyneura</taxon>
        <taxon>Panpulmonata</taxon>
        <taxon>Sacoglossa</taxon>
        <taxon>Placobranchoidea</taxon>
        <taxon>Plakobranchidae</taxon>
        <taxon>Elysia</taxon>
    </lineage>
</organism>
<dbReference type="InterPro" id="IPR036397">
    <property type="entry name" value="RNaseH_sf"/>
</dbReference>
<reference evidence="7 8" key="1">
    <citation type="submission" date="2019-01" db="EMBL/GenBank/DDBJ databases">
        <title>A draft genome assembly of the solar-powered sea slug Elysia chlorotica.</title>
        <authorList>
            <person name="Cai H."/>
            <person name="Li Q."/>
            <person name="Fang X."/>
            <person name="Li J."/>
            <person name="Curtis N.E."/>
            <person name="Altenburger A."/>
            <person name="Shibata T."/>
            <person name="Feng M."/>
            <person name="Maeda T."/>
            <person name="Schwartz J.A."/>
            <person name="Shigenobu S."/>
            <person name="Lundholm N."/>
            <person name="Nishiyama T."/>
            <person name="Yang H."/>
            <person name="Hasebe M."/>
            <person name="Li S."/>
            <person name="Pierce S.K."/>
            <person name="Wang J."/>
        </authorList>
    </citation>
    <scope>NUCLEOTIDE SEQUENCE [LARGE SCALE GENOMIC DNA]</scope>
    <source>
        <strain evidence="7">EC2010</strain>
        <tissue evidence="7">Whole organism of an adult</tissue>
    </source>
</reference>
<dbReference type="Proteomes" id="UP000271974">
    <property type="component" value="Unassembled WGS sequence"/>
</dbReference>
<comment type="caution">
    <text evidence="7">The sequence shown here is derived from an EMBL/GenBank/DDBJ whole genome shotgun (WGS) entry which is preliminary data.</text>
</comment>
<dbReference type="InterPro" id="IPR056435">
    <property type="entry name" value="DPOD/Z_N"/>
</dbReference>
<evidence type="ECO:0000313" key="8">
    <source>
        <dbReference type="Proteomes" id="UP000271974"/>
    </source>
</evidence>
<evidence type="ECO:0000256" key="3">
    <source>
        <dbReference type="ARBA" id="ARBA00049244"/>
    </source>
</evidence>
<dbReference type="PANTHER" id="PTHR10322">
    <property type="entry name" value="DNA POLYMERASE CATALYTIC SUBUNIT"/>
    <property type="match status" value="1"/>
</dbReference>
<dbReference type="InterPro" id="IPR006133">
    <property type="entry name" value="DNA-dir_DNA_pol_B_exonuc"/>
</dbReference>
<dbReference type="Gene3D" id="3.30.420.10">
    <property type="entry name" value="Ribonuclease H-like superfamily/Ribonuclease H"/>
    <property type="match status" value="1"/>
</dbReference>
<feature type="domain" description="DNA polymerase delta/zeta catalytic subunit N-terminal" evidence="6">
    <location>
        <begin position="132"/>
        <end position="209"/>
    </location>
</feature>
<dbReference type="GO" id="GO:0003887">
    <property type="term" value="F:DNA-directed DNA polymerase activity"/>
    <property type="evidence" value="ECO:0007669"/>
    <property type="project" value="UniProtKB-EC"/>
</dbReference>
<evidence type="ECO:0000256" key="2">
    <source>
        <dbReference type="ARBA" id="ARBA00042791"/>
    </source>
</evidence>
<dbReference type="Gene3D" id="2.40.50.730">
    <property type="match status" value="2"/>
</dbReference>
<proteinExistence type="predicted"/>
<feature type="domain" description="DNA-directed DNA polymerase family B exonuclease" evidence="5">
    <location>
        <begin position="231"/>
        <end position="382"/>
    </location>
</feature>
<feature type="region of interest" description="Disordered" evidence="4">
    <location>
        <begin position="1"/>
        <end position="77"/>
    </location>
</feature>
<name>A0A433SV13_ELYCH</name>
<evidence type="ECO:0000259" key="6">
    <source>
        <dbReference type="Pfam" id="PF24055"/>
    </source>
</evidence>
<dbReference type="Pfam" id="PF24055">
    <property type="entry name" value="POL3_N"/>
    <property type="match status" value="1"/>
</dbReference>
<keyword evidence="8" id="KW-1185">Reference proteome</keyword>
<evidence type="ECO:0000256" key="4">
    <source>
        <dbReference type="SAM" id="MobiDB-lite"/>
    </source>
</evidence>
<dbReference type="AlphaFoldDB" id="A0A433SV13"/>
<accession>A0A433SV13</accession>
<dbReference type="OrthoDB" id="2414538at2759"/>
<evidence type="ECO:0000256" key="1">
    <source>
        <dbReference type="ARBA" id="ARBA00024411"/>
    </source>
</evidence>